<dbReference type="EMBL" id="AY043265">
    <property type="protein sequence ID" value="AAK85696.1"/>
    <property type="molecule type" value="Genomic_DNA"/>
</dbReference>
<name>Q91GC3_NPVEP</name>
<organismHost>
    <name type="scientific">Lepidoptera</name>
    <name type="common">moths &amp; butterflies</name>
    <dbReference type="NCBI Taxonomy" id="7088"/>
</organismHost>
<evidence type="ECO:0000256" key="1">
    <source>
        <dbReference type="SAM" id="MobiDB-lite"/>
    </source>
</evidence>
<organism evidence="2 3">
    <name type="scientific">Epiphyas postvittana nucleopolyhedrovirus</name>
    <name type="common">EppoMNPV</name>
    <dbReference type="NCBI Taxonomy" id="70600"/>
    <lineage>
        <taxon>Viruses</taxon>
        <taxon>Viruses incertae sedis</taxon>
        <taxon>Naldaviricetes</taxon>
        <taxon>Lefavirales</taxon>
        <taxon>Baculoviridae</taxon>
        <taxon>Alphabaculovirus</taxon>
        <taxon>Alphabaculovirus eppostvittanae</taxon>
    </lineage>
</organism>
<protein>
    <submittedName>
        <fullName evidence="2">Uncharacterized protein</fullName>
    </submittedName>
</protein>
<proteinExistence type="predicted"/>
<sequence length="81" mass="9004">MSSDNVVLAHLMSLFETTPAEQISTQSAASELSSDTSDTESQEILPRYRRGADARQARNGRRARNGRLVTSIFDIVYINVM</sequence>
<feature type="compositionally biased region" description="Low complexity" evidence="1">
    <location>
        <begin position="26"/>
        <end position="36"/>
    </location>
</feature>
<feature type="region of interest" description="Disordered" evidence="1">
    <location>
        <begin position="20"/>
        <end position="61"/>
    </location>
</feature>
<dbReference type="KEGG" id="vg:1727440"/>
<evidence type="ECO:0000313" key="2">
    <source>
        <dbReference type="EMBL" id="AAK85696.1"/>
    </source>
</evidence>
<dbReference type="GeneID" id="1727440"/>
<dbReference type="Proteomes" id="UP000203221">
    <property type="component" value="Segment"/>
</dbReference>
<keyword evidence="3" id="KW-1185">Reference proteome</keyword>
<evidence type="ECO:0000313" key="3">
    <source>
        <dbReference type="Proteomes" id="UP000203221"/>
    </source>
</evidence>
<reference evidence="2 3" key="1">
    <citation type="journal article" date="2002" name="J. Gen. Virol.">
        <title>Whole genome analysis of the Epiphyas postvittana nucleopolyhedrovirus.</title>
        <authorList>
            <person name="Hyink O."/>
            <person name="Dellow R.A."/>
            <person name="Olsen M.J."/>
            <person name="Caradoc-Davies K.M.B."/>
            <person name="Drake K."/>
            <person name="Herniou E.A."/>
            <person name="Cory J.S."/>
            <person name="O'Reilly D.R."/>
            <person name="Ward V.K."/>
        </authorList>
    </citation>
    <scope>NUCLEOTIDE SEQUENCE [LARGE SCALE GENOMIC DNA]</scope>
</reference>
<accession>Q91GC3</accession>
<dbReference type="RefSeq" id="NP_203301.1">
    <property type="nucleotide sequence ID" value="NC_003083.1"/>
</dbReference>